<dbReference type="InterPro" id="IPR002110">
    <property type="entry name" value="Ankyrin_rpt"/>
</dbReference>
<dbReference type="KEGG" id="bbel:109466144"/>
<evidence type="ECO:0000256" key="4">
    <source>
        <dbReference type="PROSITE-ProRule" id="PRU10141"/>
    </source>
</evidence>
<evidence type="ECO:0000313" key="7">
    <source>
        <dbReference type="Proteomes" id="UP000515135"/>
    </source>
</evidence>
<dbReference type="SUPFAM" id="SSF48403">
    <property type="entry name" value="Ankyrin repeat"/>
    <property type="match status" value="1"/>
</dbReference>
<dbReference type="Gene3D" id="1.10.510.10">
    <property type="entry name" value="Transferase(Phosphotransferase) domain 1"/>
    <property type="match status" value="1"/>
</dbReference>
<dbReference type="Gene3D" id="1.25.40.20">
    <property type="entry name" value="Ankyrin repeat-containing domain"/>
    <property type="match status" value="4"/>
</dbReference>
<feature type="region of interest" description="Disordered" evidence="5">
    <location>
        <begin position="845"/>
        <end position="867"/>
    </location>
</feature>
<dbReference type="GeneID" id="109466144"/>
<accession>A0A6P4Y4N9</accession>
<dbReference type="InterPro" id="IPR036770">
    <property type="entry name" value="Ankyrin_rpt-contain_sf"/>
</dbReference>
<dbReference type="PROSITE" id="PS50088">
    <property type="entry name" value="ANK_REPEAT"/>
    <property type="match status" value="6"/>
</dbReference>
<dbReference type="RefSeq" id="XP_019619353.1">
    <property type="nucleotide sequence ID" value="XM_019763794.1"/>
</dbReference>
<feature type="repeat" description="ANK" evidence="3">
    <location>
        <begin position="288"/>
        <end position="311"/>
    </location>
</feature>
<feature type="domain" description="Protein kinase" evidence="6">
    <location>
        <begin position="486"/>
        <end position="756"/>
    </location>
</feature>
<dbReference type="RefSeq" id="XP_019619352.1">
    <property type="nucleotide sequence ID" value="XM_019763793.1"/>
</dbReference>
<dbReference type="PANTHER" id="PTHR24198:SF183">
    <property type="entry name" value="SUPPRESSOR_ENHANCER OF LIN-12"/>
    <property type="match status" value="1"/>
</dbReference>
<evidence type="ECO:0000256" key="2">
    <source>
        <dbReference type="ARBA" id="ARBA00023043"/>
    </source>
</evidence>
<evidence type="ECO:0000256" key="1">
    <source>
        <dbReference type="ARBA" id="ARBA00022737"/>
    </source>
</evidence>
<dbReference type="SMART" id="SM00248">
    <property type="entry name" value="ANK"/>
    <property type="match status" value="10"/>
</dbReference>
<evidence type="ECO:0000256" key="5">
    <source>
        <dbReference type="SAM" id="MobiDB-lite"/>
    </source>
</evidence>
<dbReference type="AlphaFoldDB" id="A0A6P4Y4N9"/>
<dbReference type="PANTHER" id="PTHR24198">
    <property type="entry name" value="ANKYRIN REPEAT AND PROTEIN KINASE DOMAIN-CONTAINING PROTEIN"/>
    <property type="match status" value="1"/>
</dbReference>
<evidence type="ECO:0000256" key="3">
    <source>
        <dbReference type="PROSITE-ProRule" id="PRU00023"/>
    </source>
</evidence>
<dbReference type="Pfam" id="PF07714">
    <property type="entry name" value="PK_Tyr_Ser-Thr"/>
    <property type="match status" value="1"/>
</dbReference>
<gene>
    <name evidence="8 9" type="primary">LOC109466144</name>
</gene>
<organism evidence="7 9">
    <name type="scientific">Branchiostoma belcheri</name>
    <name type="common">Amphioxus</name>
    <dbReference type="NCBI Taxonomy" id="7741"/>
    <lineage>
        <taxon>Eukaryota</taxon>
        <taxon>Metazoa</taxon>
        <taxon>Chordata</taxon>
        <taxon>Cephalochordata</taxon>
        <taxon>Leptocardii</taxon>
        <taxon>Amphioxiformes</taxon>
        <taxon>Branchiostomatidae</taxon>
        <taxon>Branchiostoma</taxon>
    </lineage>
</organism>
<dbReference type="FunFam" id="1.10.510.10:FF:000259">
    <property type="entry name" value="Serine/threonine-protein kinase TNNI3K"/>
    <property type="match status" value="1"/>
</dbReference>
<dbReference type="InterPro" id="IPR011009">
    <property type="entry name" value="Kinase-like_dom_sf"/>
</dbReference>
<dbReference type="PROSITE" id="PS00107">
    <property type="entry name" value="PROTEIN_KINASE_ATP"/>
    <property type="match status" value="1"/>
</dbReference>
<feature type="repeat" description="ANK" evidence="3">
    <location>
        <begin position="216"/>
        <end position="252"/>
    </location>
</feature>
<evidence type="ECO:0000313" key="9">
    <source>
        <dbReference type="RefSeq" id="XP_019619353.1"/>
    </source>
</evidence>
<proteinExistence type="predicted"/>
<dbReference type="PRINTS" id="PR01415">
    <property type="entry name" value="ANKYRIN"/>
</dbReference>
<dbReference type="OrthoDB" id="339325at2759"/>
<feature type="repeat" description="ANK" evidence="3">
    <location>
        <begin position="117"/>
        <end position="144"/>
    </location>
</feature>
<feature type="repeat" description="ANK" evidence="3">
    <location>
        <begin position="150"/>
        <end position="182"/>
    </location>
</feature>
<keyword evidence="4" id="KW-0547">Nucleotide-binding</keyword>
<dbReference type="SUPFAM" id="SSF56112">
    <property type="entry name" value="Protein kinase-like (PK-like)"/>
    <property type="match status" value="1"/>
</dbReference>
<keyword evidence="2 3" id="KW-0040">ANK repeat</keyword>
<feature type="repeat" description="ANK" evidence="3">
    <location>
        <begin position="183"/>
        <end position="215"/>
    </location>
</feature>
<keyword evidence="4" id="KW-0067">ATP-binding</keyword>
<dbReference type="InterPro" id="IPR017441">
    <property type="entry name" value="Protein_kinase_ATP_BS"/>
</dbReference>
<name>A0A6P4Y4N9_BRABE</name>
<feature type="binding site" evidence="4">
    <location>
        <position position="513"/>
    </location>
    <ligand>
        <name>ATP</name>
        <dbReference type="ChEBI" id="CHEBI:30616"/>
    </ligand>
</feature>
<keyword evidence="1" id="KW-0677">Repeat</keyword>
<dbReference type="Proteomes" id="UP000515135">
    <property type="component" value="Unplaced"/>
</dbReference>
<reference evidence="8 9" key="1">
    <citation type="submission" date="2025-04" db="UniProtKB">
        <authorList>
            <consortium name="RefSeq"/>
        </authorList>
    </citation>
    <scope>IDENTIFICATION</scope>
    <source>
        <tissue evidence="8 9">Gonad</tissue>
    </source>
</reference>
<evidence type="ECO:0000259" key="6">
    <source>
        <dbReference type="PROSITE" id="PS50011"/>
    </source>
</evidence>
<dbReference type="InterPro" id="IPR001245">
    <property type="entry name" value="Ser-Thr/Tyr_kinase_cat_dom"/>
</dbReference>
<dbReference type="InterPro" id="IPR000719">
    <property type="entry name" value="Prot_kinase_dom"/>
</dbReference>
<sequence>MGQYKSRPKHSCAEEWKKKISESYSVLRSRLSEDLRVKEGVELTEIQAACSRGDLEKIKELVSQDVELLEKETENGPAPPPPNGLTLLPLSVIPAGERAHVEWLLSEGVEPGQLSKNGFSALHLATYRGDIELMKLLLDHKADICLSGFGGVHPIHIACMCGNEEVVDLLLERGASVNAQDVVKFSPLHLACYFGHEKIAETLIRHGADINSTGEVGDRPLHLACAKGHLKHVQLLVDGKEENKADVNVRDNEEHTPLHFCCRHGHLPILNYLLQPDRGVEPHISNIYGDTPLHLACYGGKVEAVKKLVEHTGRDSLSKENIFSETPLHSACTNGRSLELVKFLLAQEGVSVNHQGQDGHTALHSACYHGHIRLVQFLLDNNADMNLVARQQEPSVEGEEKDQQNQTCLMWAYERGHDAIVTLLKHHKRPQDESACGDYSQGGSDGSYVSVPSPLGKLRSLTKEKIDVLHLRSTLPQKFHLQIGDIEFQETIGSGSFGKVYKGKCKGTTVAVKRYRANAFCAKSDVDMFCREVSILCKLNSDYVIKFVGACLEDPSQFAIVTEYVSGGSLFSLLHEQKSYQDRDPRVIDLQSKITVALDVAKGMEYLHNLKQPIIHRDLNSHNILLHESGHSVVADFGESRFLKSQDDENMTKQPGNLRWMAPEVFTQCTKYSIKADVFSYSLVLWELLAGELPFAHLKPAAAAADMAYRNTRPPIAITFPKQITYLLQIGWHATPEERPEFKQIVKKLQECKESVESATAAISGTTVTFSSGAPIPATSEENGTVPTPGHVNALRKQWESAGAGIGKPQGLTMEDIRKVLPTFPSPNKNGYVSDPLSTLRLNPNISFTSHPLPSPQPPQNLPDTSHSNVLLYHTVHHNNS</sequence>
<dbReference type="Pfam" id="PF12796">
    <property type="entry name" value="Ank_2"/>
    <property type="match status" value="3"/>
</dbReference>
<keyword evidence="7" id="KW-1185">Reference proteome</keyword>
<dbReference type="PROSITE" id="PS50011">
    <property type="entry name" value="PROTEIN_KINASE_DOM"/>
    <property type="match status" value="1"/>
</dbReference>
<dbReference type="PROSITE" id="PS50297">
    <property type="entry name" value="ANK_REP_REGION"/>
    <property type="match status" value="6"/>
</dbReference>
<evidence type="ECO:0000313" key="8">
    <source>
        <dbReference type="RefSeq" id="XP_019619352.1"/>
    </source>
</evidence>
<protein>
    <submittedName>
        <fullName evidence="8 9">Serine/threonine-protein kinase TNNI3K-like isoform X1</fullName>
    </submittedName>
</protein>
<feature type="repeat" description="ANK" evidence="3">
    <location>
        <begin position="358"/>
        <end position="390"/>
    </location>
</feature>
<dbReference type="GO" id="GO:0005524">
    <property type="term" value="F:ATP binding"/>
    <property type="evidence" value="ECO:0007669"/>
    <property type="project" value="UniProtKB-UniRule"/>
</dbReference>
<dbReference type="GO" id="GO:0004672">
    <property type="term" value="F:protein kinase activity"/>
    <property type="evidence" value="ECO:0007669"/>
    <property type="project" value="InterPro"/>
</dbReference>